<dbReference type="Proteomes" id="UP000298663">
    <property type="component" value="Chromosome X"/>
</dbReference>
<organism evidence="1 2">
    <name type="scientific">Steinernema carpocapsae</name>
    <name type="common">Entomopathogenic nematode</name>
    <dbReference type="NCBI Taxonomy" id="34508"/>
    <lineage>
        <taxon>Eukaryota</taxon>
        <taxon>Metazoa</taxon>
        <taxon>Ecdysozoa</taxon>
        <taxon>Nematoda</taxon>
        <taxon>Chromadorea</taxon>
        <taxon>Rhabditida</taxon>
        <taxon>Tylenchina</taxon>
        <taxon>Panagrolaimomorpha</taxon>
        <taxon>Strongyloidoidea</taxon>
        <taxon>Steinernematidae</taxon>
        <taxon>Steinernema</taxon>
    </lineage>
</organism>
<keyword evidence="2" id="KW-1185">Reference proteome</keyword>
<dbReference type="AlphaFoldDB" id="A0A4U8V3L0"/>
<accession>A0A4U8V3L0</accession>
<gene>
    <name evidence="1" type="ORF">L596_006297</name>
</gene>
<sequence length="66" mass="7197">MLGENERADTTQAGSWLEVSGTPKSFFGYGKRLQLIYQRPAAIATATARSRANSATAHNSVPRRKC</sequence>
<protein>
    <submittedName>
        <fullName evidence="1">Uncharacterized protein</fullName>
    </submittedName>
</protein>
<dbReference type="EMBL" id="CM016762">
    <property type="protein sequence ID" value="TMS39829.1"/>
    <property type="molecule type" value="Genomic_DNA"/>
</dbReference>
<reference evidence="1 2" key="2">
    <citation type="journal article" date="2019" name="G3 (Bethesda)">
        <title>Hybrid Assembly of the Genome of the Entomopathogenic Nematode Steinernema carpocapsae Identifies the X-Chromosome.</title>
        <authorList>
            <person name="Serra L."/>
            <person name="Macchietto M."/>
            <person name="Macias-Munoz A."/>
            <person name="McGill C.J."/>
            <person name="Rodriguez I.M."/>
            <person name="Rodriguez B."/>
            <person name="Murad R."/>
            <person name="Mortazavi A."/>
        </authorList>
    </citation>
    <scope>NUCLEOTIDE SEQUENCE [LARGE SCALE GENOMIC DNA]</scope>
    <source>
        <strain evidence="1 2">ALL</strain>
    </source>
</reference>
<evidence type="ECO:0000313" key="2">
    <source>
        <dbReference type="Proteomes" id="UP000298663"/>
    </source>
</evidence>
<reference evidence="1 2" key="1">
    <citation type="journal article" date="2015" name="Genome Biol.">
        <title>Comparative genomics of Steinernema reveals deeply conserved gene regulatory networks.</title>
        <authorList>
            <person name="Dillman A.R."/>
            <person name="Macchietto M."/>
            <person name="Porter C.F."/>
            <person name="Rogers A."/>
            <person name="Williams B."/>
            <person name="Antoshechkin I."/>
            <person name="Lee M.M."/>
            <person name="Goodwin Z."/>
            <person name="Lu X."/>
            <person name="Lewis E.E."/>
            <person name="Goodrich-Blair H."/>
            <person name="Stock S.P."/>
            <person name="Adams B.J."/>
            <person name="Sternberg P.W."/>
            <person name="Mortazavi A."/>
        </authorList>
    </citation>
    <scope>NUCLEOTIDE SEQUENCE [LARGE SCALE GENOMIC DNA]</scope>
    <source>
        <strain evidence="1 2">ALL</strain>
    </source>
</reference>
<evidence type="ECO:0000313" key="1">
    <source>
        <dbReference type="EMBL" id="TMS39829.1"/>
    </source>
</evidence>
<proteinExistence type="predicted"/>
<name>A0A4U8V3L0_STECR</name>